<dbReference type="GO" id="GO:0050797">
    <property type="term" value="F:thymidylate synthase (FAD) activity"/>
    <property type="evidence" value="ECO:0007669"/>
    <property type="project" value="InterPro"/>
</dbReference>
<keyword evidence="2" id="KW-1185">Reference proteome</keyword>
<dbReference type="EMBL" id="MW055913">
    <property type="protein sequence ID" value="QPX62615.1"/>
    <property type="molecule type" value="Genomic_DNA"/>
</dbReference>
<reference evidence="1 2" key="1">
    <citation type="submission" date="2020-10" db="EMBL/GenBank/DDBJ databases">
        <authorList>
            <person name="Abad L.A."/>
            <person name="Alter J."/>
            <person name="Becerra C.Y."/>
            <person name="Boehle J."/>
            <person name="Bustos B."/>
            <person name="Connatser B.I."/>
            <person name="Cutright B."/>
            <person name="Gavin J."/>
            <person name="Gomez A.P."/>
            <person name="Grabar K."/>
            <person name="Hur E.Y."/>
            <person name="Ioh M.T."/>
            <person name="Joya-Campos L."/>
            <person name="Lauhon H.N."/>
            <person name="Lee S."/>
            <person name="Maranan R.T."/>
            <person name="Park Y.G."/>
            <person name="Priest M."/>
            <person name="Samuels S.O."/>
            <person name="Sarameh Y.J."/>
            <person name="Schreiber J.M."/>
            <person name="Shepard L."/>
            <person name="Sheth K.J."/>
            <person name="Silva C.A."/>
            <person name="Smyers G.M."/>
            <person name="Tam S."/>
            <person name="Tamura C.M."/>
            <person name="Wucher D.E."/>
            <person name="Donachie S.P."/>
            <person name="Reed F.A."/>
            <person name="Palecanda S."/>
            <person name="Chong R.A."/>
            <person name="Porter M.L."/>
            <person name="Garlena R.A."/>
            <person name="Russell D.A."/>
            <person name="Jacobs-Sera D."/>
            <person name="Hatfull G.F."/>
        </authorList>
    </citation>
    <scope>NUCLEOTIDE SEQUENCE [LARGE SCALE GENOMIC DNA]</scope>
</reference>
<dbReference type="GO" id="GO:0070402">
    <property type="term" value="F:NADPH binding"/>
    <property type="evidence" value="ECO:0007669"/>
    <property type="project" value="TreeGrafter"/>
</dbReference>
<dbReference type="GO" id="GO:0050660">
    <property type="term" value="F:flavin adenine dinucleotide binding"/>
    <property type="evidence" value="ECO:0007669"/>
    <property type="project" value="InterPro"/>
</dbReference>
<dbReference type="InterPro" id="IPR036098">
    <property type="entry name" value="Thymidylate_synthase_ThyX_sf"/>
</dbReference>
<accession>A0A7T3KD71</accession>
<dbReference type="Proteomes" id="UP000595472">
    <property type="component" value="Segment"/>
</dbReference>
<dbReference type="PANTHER" id="PTHR34934:SF1">
    <property type="entry name" value="FLAVIN-DEPENDENT THYMIDYLATE SYNTHASE"/>
    <property type="match status" value="1"/>
</dbReference>
<dbReference type="InterPro" id="IPR003669">
    <property type="entry name" value="Thymidylate_synthase_ThyX"/>
</dbReference>
<dbReference type="Pfam" id="PF02511">
    <property type="entry name" value="Thy1"/>
    <property type="match status" value="1"/>
</dbReference>
<name>A0A7T3KD71_9CAUD</name>
<dbReference type="RefSeq" id="YP_010648555.1">
    <property type="nucleotide sequence ID" value="NC_070760.1"/>
</dbReference>
<sequence length="406" mass="45925">MTESKEISKWSDSFMFTAEPSDNTKPPKAYLLGASVDPLGQIAACAKMYKGQMVTDLATVTDEERMEYLIEIQKTALKMPLESVQLHFMLDNVHRGITHQQVRQRTAAFAQESTRFAVKEDMAKAVAYPPSLEGTLSRDEVIQLGKQKMADAGVNGEYMDLDEVLEWSGLKSKEQTWRNVWDGAVETVSAAYEFLVNDGMPAEDARGLAPTNLLTRLNYITNLRNFYDTMAVRVSDQAQFEWRQVAMAYALAMREFGQKAEYPVWVSEDEFRSMSTNDYLEVLIHDGFANKVKIVKSSAWQYEALMKEIKPIEFRVGGPAFGANFDRPSRIGERVRAFHAKGVPSSRWTEGAPEHNIPPIHPEEWLLDPKAARLDANEEFDIYGNRVPKGTGAHWFDGHILKEPLS</sequence>
<dbReference type="KEGG" id="vg:77923994"/>
<dbReference type="GeneID" id="77923994"/>
<proteinExistence type="predicted"/>
<dbReference type="Gene3D" id="3.30.1360.170">
    <property type="match status" value="1"/>
</dbReference>
<dbReference type="SUPFAM" id="SSF69796">
    <property type="entry name" value="Thymidylate synthase-complementing protein Thy1"/>
    <property type="match status" value="1"/>
</dbReference>
<dbReference type="GO" id="GO:0004799">
    <property type="term" value="F:thymidylate synthase activity"/>
    <property type="evidence" value="ECO:0007669"/>
    <property type="project" value="TreeGrafter"/>
</dbReference>
<dbReference type="PROSITE" id="PS51331">
    <property type="entry name" value="THYX"/>
    <property type="match status" value="1"/>
</dbReference>
<gene>
    <name evidence="1" type="primary">64</name>
    <name evidence="1" type="ORF">SEA_WOLLYPOG_64</name>
</gene>
<evidence type="ECO:0000313" key="2">
    <source>
        <dbReference type="Proteomes" id="UP000595472"/>
    </source>
</evidence>
<dbReference type="GO" id="GO:0006231">
    <property type="term" value="P:dTMP biosynthetic process"/>
    <property type="evidence" value="ECO:0007669"/>
    <property type="project" value="InterPro"/>
</dbReference>
<dbReference type="CDD" id="cd20175">
    <property type="entry name" value="ThyX"/>
    <property type="match status" value="1"/>
</dbReference>
<protein>
    <submittedName>
        <fullName evidence="1">ThyX-like thymidylate synthetase</fullName>
    </submittedName>
</protein>
<organism evidence="1 2">
    <name type="scientific">Arthrobacter phage Wollypog</name>
    <dbReference type="NCBI Taxonomy" id="2790985"/>
    <lineage>
        <taxon>Viruses</taxon>
        <taxon>Duplodnaviria</taxon>
        <taxon>Heunggongvirae</taxon>
        <taxon>Uroviricota</taxon>
        <taxon>Caudoviricetes</taxon>
        <taxon>Wollypogvirus</taxon>
        <taxon>Wollypogvirus wollypog</taxon>
    </lineage>
</organism>
<dbReference type="PANTHER" id="PTHR34934">
    <property type="entry name" value="FLAVIN-DEPENDENT THYMIDYLATE SYNTHASE"/>
    <property type="match status" value="1"/>
</dbReference>
<evidence type="ECO:0000313" key="1">
    <source>
        <dbReference type="EMBL" id="QPX62615.1"/>
    </source>
</evidence>